<dbReference type="GO" id="GO:0009252">
    <property type="term" value="P:peptidoglycan biosynthetic process"/>
    <property type="evidence" value="ECO:0007669"/>
    <property type="project" value="UniProtKB-UniRule"/>
</dbReference>
<comment type="caution">
    <text evidence="4">The sequence shown here is derived from an EMBL/GenBank/DDBJ whole genome shotgun (WGS) entry which is preliminary data.</text>
</comment>
<keyword evidence="3" id="KW-0143">Chaperone</keyword>
<dbReference type="PANTHER" id="PTHR34654">
    <property type="entry name" value="UPF0109 PROTEIN SCO5592"/>
    <property type="match status" value="1"/>
</dbReference>
<organism evidence="4 5">
    <name type="scientific">candidate division WWE3 bacterium RBG_19FT_COMBO_34_6</name>
    <dbReference type="NCBI Taxonomy" id="1802612"/>
    <lineage>
        <taxon>Bacteria</taxon>
        <taxon>Katanobacteria</taxon>
    </lineage>
</organism>
<dbReference type="GO" id="GO:0071555">
    <property type="term" value="P:cell wall organization"/>
    <property type="evidence" value="ECO:0007669"/>
    <property type="project" value="UniProtKB-KW"/>
</dbReference>
<comment type="similarity">
    <text evidence="3">Belongs to the KhpA RNA-binding protein family.</text>
</comment>
<dbReference type="Proteomes" id="UP000178615">
    <property type="component" value="Unassembled WGS sequence"/>
</dbReference>
<dbReference type="InterPro" id="IPR020627">
    <property type="entry name" value="KhpA"/>
</dbReference>
<dbReference type="CDD" id="cd22533">
    <property type="entry name" value="KH-II_YlqC-like"/>
    <property type="match status" value="1"/>
</dbReference>
<accession>A0A1F4UL34</accession>
<evidence type="ECO:0000256" key="2">
    <source>
        <dbReference type="ARBA" id="ARBA00022884"/>
    </source>
</evidence>
<evidence type="ECO:0000256" key="1">
    <source>
        <dbReference type="ARBA" id="ARBA00022490"/>
    </source>
</evidence>
<dbReference type="SUPFAM" id="SSF54814">
    <property type="entry name" value="Prokaryotic type KH domain (KH-domain type II)"/>
    <property type="match status" value="1"/>
</dbReference>
<comment type="subunit">
    <text evidence="3">Forms a complex with KhpB.</text>
</comment>
<dbReference type="InterPro" id="IPR009019">
    <property type="entry name" value="KH_sf_prok-type"/>
</dbReference>
<gene>
    <name evidence="3" type="primary">khpA</name>
    <name evidence="4" type="ORF">A2V49_03050</name>
</gene>
<dbReference type="HAMAP" id="MF_00088">
    <property type="entry name" value="KhpA"/>
    <property type="match status" value="1"/>
</dbReference>
<evidence type="ECO:0000256" key="3">
    <source>
        <dbReference type="HAMAP-Rule" id="MF_00088"/>
    </source>
</evidence>
<protein>
    <recommendedName>
        <fullName evidence="3">RNA-binding protein KhpA</fullName>
    </recommendedName>
    <alternativeName>
        <fullName evidence="3">KH-domain protein A</fullName>
    </alternativeName>
</protein>
<dbReference type="GO" id="GO:0003723">
    <property type="term" value="F:RNA binding"/>
    <property type="evidence" value="ECO:0007669"/>
    <property type="project" value="UniProtKB-UniRule"/>
</dbReference>
<proteinExistence type="inferred from homology"/>
<dbReference type="GO" id="GO:0005737">
    <property type="term" value="C:cytoplasm"/>
    <property type="evidence" value="ECO:0007669"/>
    <property type="project" value="UniProtKB-SubCell"/>
</dbReference>
<dbReference type="InterPro" id="IPR015946">
    <property type="entry name" value="KH_dom-like_a/b"/>
</dbReference>
<dbReference type="Gene3D" id="3.30.300.20">
    <property type="match status" value="1"/>
</dbReference>
<dbReference type="PANTHER" id="PTHR34654:SF1">
    <property type="entry name" value="RNA-BINDING PROTEIN KHPA"/>
    <property type="match status" value="1"/>
</dbReference>
<name>A0A1F4UL34_UNCKA</name>
<keyword evidence="2 3" id="KW-0694">RNA-binding</keyword>
<evidence type="ECO:0000313" key="4">
    <source>
        <dbReference type="EMBL" id="OGC45657.1"/>
    </source>
</evidence>
<comment type="subcellular location">
    <subcellularLocation>
        <location evidence="3">Cytoplasm</location>
    </subcellularLocation>
</comment>
<dbReference type="Pfam" id="PF13083">
    <property type="entry name" value="KH_KhpA-B"/>
    <property type="match status" value="1"/>
</dbReference>
<comment type="function">
    <text evidence="3">A probable RNA chaperone. Forms a complex with KhpB which binds to cellular RNA and controls its expression. Plays a role in peptidoglycan (PG) homeostasis and cell length regulation.</text>
</comment>
<dbReference type="EMBL" id="MEUV01000024">
    <property type="protein sequence ID" value="OGC45657.1"/>
    <property type="molecule type" value="Genomic_DNA"/>
</dbReference>
<reference evidence="4 5" key="1">
    <citation type="journal article" date="2016" name="Nat. Commun.">
        <title>Thousands of microbial genomes shed light on interconnected biogeochemical processes in an aquifer system.</title>
        <authorList>
            <person name="Anantharaman K."/>
            <person name="Brown C.T."/>
            <person name="Hug L.A."/>
            <person name="Sharon I."/>
            <person name="Castelle C.J."/>
            <person name="Probst A.J."/>
            <person name="Thomas B.C."/>
            <person name="Singh A."/>
            <person name="Wilkins M.J."/>
            <person name="Karaoz U."/>
            <person name="Brodie E.L."/>
            <person name="Williams K.H."/>
            <person name="Hubbard S.S."/>
            <person name="Banfield J.F."/>
        </authorList>
    </citation>
    <scope>NUCLEOTIDE SEQUENCE [LARGE SCALE GENOMIC DNA]</scope>
</reference>
<keyword evidence="1 3" id="KW-0963">Cytoplasm</keyword>
<evidence type="ECO:0000313" key="5">
    <source>
        <dbReference type="Proteomes" id="UP000178615"/>
    </source>
</evidence>
<sequence>MQEFLEYIINQIVNKPEEVKISKQDESGLIVYMIEVADEDMGVIIGKEGRTIKSIRSLIKAKAIKDGVRVRIELIDKQNQQNDQI</sequence>
<keyword evidence="3" id="KW-0961">Cell wall biogenesis/degradation</keyword>
<dbReference type="PROSITE" id="PS50084">
    <property type="entry name" value="KH_TYPE_1"/>
    <property type="match status" value="1"/>
</dbReference>
<dbReference type="GO" id="GO:0008360">
    <property type="term" value="P:regulation of cell shape"/>
    <property type="evidence" value="ECO:0007669"/>
    <property type="project" value="UniProtKB-KW"/>
</dbReference>
<dbReference type="AlphaFoldDB" id="A0A1F4UL34"/>
<keyword evidence="3" id="KW-0133">Cell shape</keyword>